<evidence type="ECO:0000313" key="2">
    <source>
        <dbReference type="Proteomes" id="UP000002332"/>
    </source>
</evidence>
<name>A4V7V5_PSEFS</name>
<organism evidence="1 2">
    <name type="scientific">Pseudomonas fluorescens (strain SBW25)</name>
    <dbReference type="NCBI Taxonomy" id="216595"/>
    <lineage>
        <taxon>Bacteria</taxon>
        <taxon>Pseudomonadati</taxon>
        <taxon>Pseudomonadota</taxon>
        <taxon>Gammaproteobacteria</taxon>
        <taxon>Pseudomonadales</taxon>
        <taxon>Pseudomonadaceae</taxon>
        <taxon>Pseudomonas</taxon>
    </lineage>
</organism>
<dbReference type="EMBL" id="AM235768">
    <property type="protein sequence ID" value="CAM96441.1"/>
    <property type="molecule type" value="Genomic_DNA"/>
</dbReference>
<dbReference type="AlphaFoldDB" id="A4V7V5"/>
<evidence type="ECO:0000313" key="1">
    <source>
        <dbReference type="EMBL" id="CAM96441.1"/>
    </source>
</evidence>
<keyword evidence="1" id="KW-0614">Plasmid</keyword>
<proteinExistence type="predicted"/>
<dbReference type="Proteomes" id="UP000002332">
    <property type="component" value="Plasmid pQBR103"/>
</dbReference>
<reference evidence="1 2" key="1">
    <citation type="journal article" date="2007" name="ISME J.">
        <title>Sequence-based analysis of pQBR103; a representative of a unique, transfer-proficient mega plasmid resident in the microbial community of sugar beet.</title>
        <authorList>
            <person name="Tett A."/>
            <person name="Spiers A.J."/>
            <person name="Crossman L.C."/>
            <person name="Ager D."/>
            <person name="Ciric L."/>
            <person name="Dow J.M."/>
            <person name="Fry J.C."/>
            <person name="Harris D."/>
            <person name="Lilley A."/>
            <person name="Oliver A."/>
            <person name="Parkhill J."/>
            <person name="Quail M.A."/>
            <person name="Rainey P.B."/>
            <person name="Saunders N.J."/>
            <person name="Seeger K."/>
            <person name="Snyder L.A.S."/>
            <person name="Squares R."/>
            <person name="Thomas C.M."/>
            <person name="Turner S.L."/>
            <person name="Zhang X.-X."/>
            <person name="Field D."/>
            <person name="Bailey M.J."/>
        </authorList>
    </citation>
    <scope>NUCLEOTIDE SEQUENCE [LARGE SCALE GENOMIC DNA]</scope>
    <source>
        <strain evidence="1 2">SBW25</strain>
    </source>
</reference>
<accession>A4V7V5</accession>
<geneLocation type="plasmid" evidence="1 2">
    <name>pQBR103</name>
</geneLocation>
<sequence>MPLLGDVPMTTFSFRDYYFDQIEATRELLRPIQSNKDTPCALEKSLIREIEVRHENLQAVYVELDELGLGMILQNESGDSWALILPDASEAGRFRYSAFRDIGWMSHYSTDTLDEAVLEAFKSGFTRVAPRDTLDKLSATLEWKKGCERLAHIEAHQRGSLTYSEMLAEFQKIETKHSQPTKLAA</sequence>
<gene>
    <name evidence="1" type="ordered locus">pQBR0409</name>
</gene>
<protein>
    <submittedName>
        <fullName evidence="1">Uncharacterized protein</fullName>
    </submittedName>
</protein>